<accession>A0ABM1VQW7</accession>
<sequence>MRWRRRQLVGSVLALPLLAVLVLGEPFYQRRDHLDQTKYLKVTNENVVKDRTDAEFVLSKYGYLRCHVTRRRREATHPRHRAMTSHFSSFLSSLAMVEEGGEETCDESEVQKAIRNYQRTYNLPETGELDEETKSFMSTSRCGNKDSEKDKSAPLGDEEALNVLVTDSQTAARAHHHNNQHSPVMDDGEDNFSSTSNGHRLWRRSARRGATSQLYKLLAGDKPTSRPQSAHRRHLQEYVQRLKRDVTGKRRLLHKYTARERKKRSVHVWTPNSLPLGKYIGENGELFNKDVVRWRLLTTGFSTRIPVEDQRATIDLAFRMWSEVIPLKFVEDTSSDIHSVDIEIAFGKGSHQNCEHDFDGNGGEIAHSWNAGNMHFDDEENFKSIRSYRQTGVCKGSFNTAFDWVRRRPDNQFIYNTYFFRNNHYWMYENHANRTRYGDPLYIAREWDGVPDGLDGYVHVWLFNGADVMDDAYFFKGELYYKYDSENDKVVEGWPRRISEDFGPKPDETEGVPDNIDSVFFDTRDKNLYFFKGEDVYVYNPIAQDEDKGCCVRKSKIV</sequence>
<evidence type="ECO:0000256" key="2">
    <source>
        <dbReference type="ARBA" id="ARBA00022670"/>
    </source>
</evidence>
<evidence type="ECO:0000256" key="8">
    <source>
        <dbReference type="SAM" id="MobiDB-lite"/>
    </source>
</evidence>
<dbReference type="GeneID" id="101851257"/>
<dbReference type="PROSITE" id="PS51642">
    <property type="entry name" value="HEMOPEXIN_2"/>
    <property type="match status" value="3"/>
</dbReference>
<keyword evidence="2" id="KW-0645">Protease</keyword>
<keyword evidence="11" id="KW-1185">Reference proteome</keyword>
<dbReference type="InterPro" id="IPR036366">
    <property type="entry name" value="PGBDSf"/>
</dbReference>
<dbReference type="InterPro" id="IPR001818">
    <property type="entry name" value="Pept_M10_metallopeptidase"/>
</dbReference>
<dbReference type="InterPro" id="IPR006026">
    <property type="entry name" value="Peptidase_Metallo"/>
</dbReference>
<evidence type="ECO:0000256" key="5">
    <source>
        <dbReference type="ARBA" id="ARBA00022833"/>
    </source>
</evidence>
<reference evidence="12" key="1">
    <citation type="submission" date="2025-08" db="UniProtKB">
        <authorList>
            <consortium name="RefSeq"/>
        </authorList>
    </citation>
    <scope>IDENTIFICATION</scope>
</reference>
<dbReference type="PANTHER" id="PTHR10201">
    <property type="entry name" value="MATRIX METALLOPROTEINASE"/>
    <property type="match status" value="1"/>
</dbReference>
<dbReference type="SMART" id="SM00235">
    <property type="entry name" value="ZnMc"/>
    <property type="match status" value="1"/>
</dbReference>
<comment type="similarity">
    <text evidence="1">Belongs to the peptidase M10A family.</text>
</comment>
<evidence type="ECO:0000256" key="9">
    <source>
        <dbReference type="SAM" id="SignalP"/>
    </source>
</evidence>
<keyword evidence="4" id="KW-0378">Hydrolase</keyword>
<feature type="chain" id="PRO_5046568235" evidence="9">
    <location>
        <begin position="25"/>
        <end position="558"/>
    </location>
</feature>
<dbReference type="Gene3D" id="3.40.390.10">
    <property type="entry name" value="Collagenase (Catalytic Domain)"/>
    <property type="match status" value="1"/>
</dbReference>
<evidence type="ECO:0000256" key="7">
    <source>
        <dbReference type="PROSITE-ProRule" id="PRU01011"/>
    </source>
</evidence>
<dbReference type="PANTHER" id="PTHR10201:SF323">
    <property type="entry name" value="MATRIX METALLOPROTEINASE-21"/>
    <property type="match status" value="1"/>
</dbReference>
<evidence type="ECO:0000256" key="6">
    <source>
        <dbReference type="ARBA" id="ARBA00023049"/>
    </source>
</evidence>
<keyword evidence="9" id="KW-0732">Signal</keyword>
<proteinExistence type="inferred from homology"/>
<evidence type="ECO:0000256" key="3">
    <source>
        <dbReference type="ARBA" id="ARBA00022723"/>
    </source>
</evidence>
<organism evidence="11 12">
    <name type="scientific">Aplysia californica</name>
    <name type="common">California sea hare</name>
    <dbReference type="NCBI Taxonomy" id="6500"/>
    <lineage>
        <taxon>Eukaryota</taxon>
        <taxon>Metazoa</taxon>
        <taxon>Spiralia</taxon>
        <taxon>Lophotrochozoa</taxon>
        <taxon>Mollusca</taxon>
        <taxon>Gastropoda</taxon>
        <taxon>Heterobranchia</taxon>
        <taxon>Euthyneura</taxon>
        <taxon>Tectipleura</taxon>
        <taxon>Aplysiida</taxon>
        <taxon>Aplysioidea</taxon>
        <taxon>Aplysiidae</taxon>
        <taxon>Aplysia</taxon>
    </lineage>
</organism>
<feature type="region of interest" description="Disordered" evidence="8">
    <location>
        <begin position="125"/>
        <end position="156"/>
    </location>
</feature>
<evidence type="ECO:0000313" key="12">
    <source>
        <dbReference type="RefSeq" id="XP_035824809.1"/>
    </source>
</evidence>
<protein>
    <submittedName>
        <fullName evidence="12">Uncharacterized protein LOC101851257</fullName>
    </submittedName>
</protein>
<keyword evidence="6" id="KW-0482">Metalloprotease</keyword>
<dbReference type="Gene3D" id="2.110.10.10">
    <property type="entry name" value="Hemopexin-like domain"/>
    <property type="match status" value="1"/>
</dbReference>
<feature type="repeat" description="Hemopexin" evidence="7">
    <location>
        <begin position="451"/>
        <end position="505"/>
    </location>
</feature>
<evidence type="ECO:0000256" key="1">
    <source>
        <dbReference type="ARBA" id="ARBA00010370"/>
    </source>
</evidence>
<keyword evidence="5" id="KW-0862">Zinc</keyword>
<dbReference type="InterPro" id="IPR024079">
    <property type="entry name" value="MetalloPept_cat_dom_sf"/>
</dbReference>
<dbReference type="InterPro" id="IPR018487">
    <property type="entry name" value="Hemopexin-like_repeat"/>
</dbReference>
<feature type="signal peptide" evidence="9">
    <location>
        <begin position="1"/>
        <end position="24"/>
    </location>
</feature>
<dbReference type="InterPro" id="IPR021190">
    <property type="entry name" value="Pept_M10A"/>
</dbReference>
<feature type="domain" description="Peptidase metallopeptidase" evidence="10">
    <location>
        <begin position="283"/>
        <end position="444"/>
    </location>
</feature>
<dbReference type="Proteomes" id="UP000694888">
    <property type="component" value="Unplaced"/>
</dbReference>
<dbReference type="SUPFAM" id="SSF55486">
    <property type="entry name" value="Metalloproteases ('zincins'), catalytic domain"/>
    <property type="match status" value="1"/>
</dbReference>
<dbReference type="RefSeq" id="XP_035824809.1">
    <property type="nucleotide sequence ID" value="XM_035968916.1"/>
</dbReference>
<dbReference type="SUPFAM" id="SSF50923">
    <property type="entry name" value="Hemopexin-like domain"/>
    <property type="match status" value="1"/>
</dbReference>
<dbReference type="InterPro" id="IPR036375">
    <property type="entry name" value="Hemopexin-like_dom_sf"/>
</dbReference>
<gene>
    <name evidence="12" type="primary">LOC101851257</name>
</gene>
<keyword evidence="3" id="KW-0479">Metal-binding</keyword>
<dbReference type="InterPro" id="IPR036365">
    <property type="entry name" value="PGBD-like_sf"/>
</dbReference>
<dbReference type="Gene3D" id="1.10.101.10">
    <property type="entry name" value="PGBD-like superfamily/PGBD"/>
    <property type="match status" value="1"/>
</dbReference>
<dbReference type="SUPFAM" id="SSF47090">
    <property type="entry name" value="PGBD-like"/>
    <property type="match status" value="1"/>
</dbReference>
<dbReference type="PIRSF" id="PIRSF001191">
    <property type="entry name" value="Peptidase_M10A_matrix"/>
    <property type="match status" value="1"/>
</dbReference>
<dbReference type="Pfam" id="PF01471">
    <property type="entry name" value="PG_binding_1"/>
    <property type="match status" value="1"/>
</dbReference>
<feature type="repeat" description="Hemopexin" evidence="7">
    <location>
        <begin position="399"/>
        <end position="450"/>
    </location>
</feature>
<feature type="region of interest" description="Disordered" evidence="8">
    <location>
        <begin position="171"/>
        <end position="205"/>
    </location>
</feature>
<evidence type="ECO:0000256" key="4">
    <source>
        <dbReference type="ARBA" id="ARBA00022801"/>
    </source>
</evidence>
<feature type="compositionally biased region" description="Basic and acidic residues" evidence="8">
    <location>
        <begin position="143"/>
        <end position="152"/>
    </location>
</feature>
<name>A0ABM1VQW7_APLCA</name>
<dbReference type="InterPro" id="IPR002477">
    <property type="entry name" value="Peptidoglycan-bd-like"/>
</dbReference>
<feature type="non-terminal residue" evidence="12">
    <location>
        <position position="558"/>
    </location>
</feature>
<dbReference type="Pfam" id="PF00045">
    <property type="entry name" value="Hemopexin"/>
    <property type="match status" value="1"/>
</dbReference>
<evidence type="ECO:0000259" key="10">
    <source>
        <dbReference type="SMART" id="SM00235"/>
    </source>
</evidence>
<dbReference type="Pfam" id="PF00413">
    <property type="entry name" value="Peptidase_M10"/>
    <property type="match status" value="1"/>
</dbReference>
<dbReference type="SMART" id="SM00120">
    <property type="entry name" value="HX"/>
    <property type="match status" value="3"/>
</dbReference>
<evidence type="ECO:0000313" key="11">
    <source>
        <dbReference type="Proteomes" id="UP000694888"/>
    </source>
</evidence>
<feature type="repeat" description="Hemopexin" evidence="7">
    <location>
        <begin position="513"/>
        <end position="550"/>
    </location>
</feature>